<sequence>MVFSDVCHVVAPVSMFFEYLTQMVTDGIHFGYIIIDPADCLLQYPGLLSSINSVIQLTKTNIICTSQLRQDVSQEGKPYSTIERWNKQHISNKMFMYSMWLRNVSGGNELYNSKYLDIYEWYRTGNLYAERYVLKFSKKEGNVLL</sequence>
<proteinExistence type="predicted"/>
<reference evidence="1" key="1">
    <citation type="journal article" date="2014" name="Front. Microbiol.">
        <title>High frequency of phylogenetically diverse reductive dehalogenase-homologous genes in deep subseafloor sedimentary metagenomes.</title>
        <authorList>
            <person name="Kawai M."/>
            <person name="Futagami T."/>
            <person name="Toyoda A."/>
            <person name="Takaki Y."/>
            <person name="Nishi S."/>
            <person name="Hori S."/>
            <person name="Arai W."/>
            <person name="Tsubouchi T."/>
            <person name="Morono Y."/>
            <person name="Uchiyama I."/>
            <person name="Ito T."/>
            <person name="Fujiyama A."/>
            <person name="Inagaki F."/>
            <person name="Takami H."/>
        </authorList>
    </citation>
    <scope>NUCLEOTIDE SEQUENCE</scope>
    <source>
        <strain evidence="1">Expedition CK06-06</strain>
    </source>
</reference>
<evidence type="ECO:0000313" key="1">
    <source>
        <dbReference type="EMBL" id="GAG32094.1"/>
    </source>
</evidence>
<organism evidence="1">
    <name type="scientific">marine sediment metagenome</name>
    <dbReference type="NCBI Taxonomy" id="412755"/>
    <lineage>
        <taxon>unclassified sequences</taxon>
        <taxon>metagenomes</taxon>
        <taxon>ecological metagenomes</taxon>
    </lineage>
</organism>
<dbReference type="EMBL" id="BARS01045386">
    <property type="protein sequence ID" value="GAG32094.1"/>
    <property type="molecule type" value="Genomic_DNA"/>
</dbReference>
<protein>
    <submittedName>
        <fullName evidence="1">Uncharacterized protein</fullName>
    </submittedName>
</protein>
<dbReference type="AlphaFoldDB" id="X0WMA7"/>
<gene>
    <name evidence="1" type="ORF">S01H1_68433</name>
</gene>
<name>X0WMA7_9ZZZZ</name>
<accession>X0WMA7</accession>
<comment type="caution">
    <text evidence="1">The sequence shown here is derived from an EMBL/GenBank/DDBJ whole genome shotgun (WGS) entry which is preliminary data.</text>
</comment>